<gene>
    <name evidence="2" type="ORF">B7P33_17665</name>
</gene>
<dbReference type="SUPFAM" id="SSF55298">
    <property type="entry name" value="YjgF-like"/>
    <property type="match status" value="1"/>
</dbReference>
<dbReference type="Gene3D" id="3.30.1330.40">
    <property type="entry name" value="RutC-like"/>
    <property type="match status" value="1"/>
</dbReference>
<dbReference type="InterPro" id="IPR035959">
    <property type="entry name" value="RutC-like_sf"/>
</dbReference>
<reference evidence="2 3" key="1">
    <citation type="submission" date="2017-04" db="EMBL/GenBank/DDBJ databases">
        <title>A new member of the family Flavobacteriaceae isolated from ascidians.</title>
        <authorList>
            <person name="Chen L."/>
        </authorList>
    </citation>
    <scope>NUCLEOTIDE SEQUENCE [LARGE SCALE GENOMIC DNA]</scope>
    <source>
        <strain evidence="2 3">HQA918</strain>
    </source>
</reference>
<accession>A0A2A4G295</accession>
<evidence type="ECO:0000259" key="1">
    <source>
        <dbReference type="Pfam" id="PF21168"/>
    </source>
</evidence>
<dbReference type="EMBL" id="NBWU01000007">
    <property type="protein sequence ID" value="PCE63099.1"/>
    <property type="molecule type" value="Genomic_DNA"/>
</dbReference>
<dbReference type="InterPro" id="IPR049368">
    <property type="entry name" value="FkbO_Hyg5-like_N"/>
</dbReference>
<comment type="caution">
    <text evidence="2">The sequence shown here is derived from an EMBL/GenBank/DDBJ whole genome shotgun (WGS) entry which is preliminary data.</text>
</comment>
<sequence>MLQEKIHTYIASPRKSDLHSWVAETLDLIKPWGTVVKVNLFFGAIDSFDFFRFRQAVLQEGEKRWPKARPVLNCIGQSPVAADLMLEVITLKLQGCQVRYHTETPLYAITIKQEGQTHLYTSYASETAGFDSKETSENAMQDLGQTLDRLGFGRQHIKRQWNYIERITHCTTNGQHYQNFNNSRAAFFDQIPWPYGYPAATGIGTSYGGLVIDTLAVKGVPLEIALDNPLQQAAHGYSEQVLVGHSQKQTPKFERAKCICDATSGMLYISGTAAIRGEASLAQADVIEQTQITLENIKAVLEHADLPIDLDGHPPKMRGEVARVYLKNPSDWSVVKPLCHAFFGDRIIPLHADVCRPSLLIEIEATYSFIKNLKHEKNPVSLTGAGLDLRSADR</sequence>
<dbReference type="OrthoDB" id="1114505at2"/>
<proteinExistence type="predicted"/>
<name>A0A2A4G295_9FLAO</name>
<evidence type="ECO:0000313" key="2">
    <source>
        <dbReference type="EMBL" id="PCE63099.1"/>
    </source>
</evidence>
<dbReference type="Pfam" id="PF21168">
    <property type="entry name" value="FkbO_Hyg5-like_N"/>
    <property type="match status" value="1"/>
</dbReference>
<organism evidence="2 3">
    <name type="scientific">Sediminicola luteus</name>
    <dbReference type="NCBI Taxonomy" id="319238"/>
    <lineage>
        <taxon>Bacteria</taxon>
        <taxon>Pseudomonadati</taxon>
        <taxon>Bacteroidota</taxon>
        <taxon>Flavobacteriia</taxon>
        <taxon>Flavobacteriales</taxon>
        <taxon>Flavobacteriaceae</taxon>
        <taxon>Sediminicola</taxon>
    </lineage>
</organism>
<dbReference type="RefSeq" id="WP_097441207.1">
    <property type="nucleotide sequence ID" value="NZ_KZ300477.1"/>
</dbReference>
<keyword evidence="3" id="KW-1185">Reference proteome</keyword>
<evidence type="ECO:0000313" key="3">
    <source>
        <dbReference type="Proteomes" id="UP000219559"/>
    </source>
</evidence>
<dbReference type="AlphaFoldDB" id="A0A2A4G295"/>
<protein>
    <recommendedName>
        <fullName evidence="1">Chorismatase FkbO/Hyg5-like N-terminal domain-containing protein</fullName>
    </recommendedName>
</protein>
<dbReference type="Proteomes" id="UP000219559">
    <property type="component" value="Unassembled WGS sequence"/>
</dbReference>
<feature type="domain" description="Chorismatase FkbO/Hyg5-like N-terminal" evidence="1">
    <location>
        <begin position="109"/>
        <end position="216"/>
    </location>
</feature>